<gene>
    <name evidence="2" type="ORF">QBJ73_19160</name>
</gene>
<name>A0AAJ6LEJ5_ACIJO</name>
<evidence type="ECO:0000313" key="3">
    <source>
        <dbReference type="Proteomes" id="UP001244586"/>
    </source>
</evidence>
<dbReference type="Proteomes" id="UP001244586">
    <property type="component" value="Plasmid pAYTCM-2"/>
</dbReference>
<accession>A0AAJ6LEJ5</accession>
<proteinExistence type="predicted"/>
<keyword evidence="2" id="KW-0614">Plasmid</keyword>
<reference evidence="2 3" key="1">
    <citation type="submission" date="2023-04" db="EMBL/GenBank/DDBJ databases">
        <title>Acinetobacter johnsonii isolate AYTCM encoding NDM-1, OXA-58 and PER-1.</title>
        <authorList>
            <person name="Tian C."/>
            <person name="Wang S."/>
            <person name="Fan X."/>
            <person name="Xia D."/>
        </authorList>
    </citation>
    <scope>NUCLEOTIDE SEQUENCE [LARGE SCALE GENOMIC DNA]</scope>
    <source>
        <strain evidence="2 3">AYTCM</strain>
        <plasmid evidence="2 3">pAYTCM-2</plasmid>
    </source>
</reference>
<dbReference type="AlphaFoldDB" id="A0AAJ6LEJ5"/>
<keyword evidence="1" id="KW-0732">Signal</keyword>
<dbReference type="EMBL" id="CP121778">
    <property type="protein sequence ID" value="WMG20104.1"/>
    <property type="molecule type" value="Genomic_DNA"/>
</dbReference>
<keyword evidence="3" id="KW-1185">Reference proteome</keyword>
<geneLocation type="plasmid" evidence="2 3">
    <name>pAYTCM-2</name>
</geneLocation>
<protein>
    <submittedName>
        <fullName evidence="2">Uncharacterized protein</fullName>
    </submittedName>
</protein>
<sequence>MAAAGAAAVAYWAATALAVASTAYAAYNSRQSAKAQSKQAEQNAKNAESQGRVEANRIRELGKKQASAAQAQMAANGLDLNADNTVVDTIEQDIDLNSSKDAWTTFFNYKNQSAQYQTDAKNYNLQAKNATVSGVLNTASTALSAFGNAPKNATVGKTTTQPISGIQSNTLTMDTSRIKQNASGWA</sequence>
<organism evidence="2 3">
    <name type="scientific">Acinetobacter johnsonii</name>
    <dbReference type="NCBI Taxonomy" id="40214"/>
    <lineage>
        <taxon>Bacteria</taxon>
        <taxon>Pseudomonadati</taxon>
        <taxon>Pseudomonadota</taxon>
        <taxon>Gammaproteobacteria</taxon>
        <taxon>Moraxellales</taxon>
        <taxon>Moraxellaceae</taxon>
        <taxon>Acinetobacter</taxon>
    </lineage>
</organism>
<evidence type="ECO:0000256" key="1">
    <source>
        <dbReference type="SAM" id="SignalP"/>
    </source>
</evidence>
<evidence type="ECO:0000313" key="2">
    <source>
        <dbReference type="EMBL" id="WMG20104.1"/>
    </source>
</evidence>
<feature type="chain" id="PRO_5042587902" evidence="1">
    <location>
        <begin position="26"/>
        <end position="186"/>
    </location>
</feature>
<dbReference type="RefSeq" id="WP_308469718.1">
    <property type="nucleotide sequence ID" value="NZ_CP121778.1"/>
</dbReference>
<feature type="signal peptide" evidence="1">
    <location>
        <begin position="1"/>
        <end position="25"/>
    </location>
</feature>